<gene>
    <name evidence="4" type="ORF">G4L39_03070</name>
</gene>
<organism evidence="4 5">
    <name type="scientific">Limisphaera ngatamarikiensis</name>
    <dbReference type="NCBI Taxonomy" id="1324935"/>
    <lineage>
        <taxon>Bacteria</taxon>
        <taxon>Pseudomonadati</taxon>
        <taxon>Verrucomicrobiota</taxon>
        <taxon>Verrucomicrobiia</taxon>
        <taxon>Limisphaerales</taxon>
        <taxon>Limisphaeraceae</taxon>
        <taxon>Limisphaera</taxon>
    </lineage>
</organism>
<dbReference type="SUPFAM" id="SSF49899">
    <property type="entry name" value="Concanavalin A-like lectins/glucanases"/>
    <property type="match status" value="1"/>
</dbReference>
<dbReference type="GO" id="GO:0005509">
    <property type="term" value="F:calcium ion binding"/>
    <property type="evidence" value="ECO:0007669"/>
    <property type="project" value="InterPro"/>
</dbReference>
<evidence type="ECO:0000313" key="4">
    <source>
        <dbReference type="EMBL" id="NGO38379.1"/>
    </source>
</evidence>
<dbReference type="AlphaFoldDB" id="A0A6M1RLB3"/>
<dbReference type="InterPro" id="IPR011050">
    <property type="entry name" value="Pectin_lyase_fold/virulence"/>
</dbReference>
<reference evidence="4 5" key="1">
    <citation type="submission" date="2020-02" db="EMBL/GenBank/DDBJ databases">
        <title>Draft genome sequence of Limisphaera ngatamarikiensis NGM72.4T, a thermophilic Verrucomicrobia grouped in subdivision 3.</title>
        <authorList>
            <person name="Carere C.R."/>
            <person name="Steen J."/>
            <person name="Hugenholtz P."/>
            <person name="Stott M.B."/>
        </authorList>
    </citation>
    <scope>NUCLEOTIDE SEQUENCE [LARGE SCALE GENOMIC DNA]</scope>
    <source>
        <strain evidence="4 5">NGM72.4</strain>
    </source>
</reference>
<dbReference type="SMART" id="SM00560">
    <property type="entry name" value="LamGL"/>
    <property type="match status" value="1"/>
</dbReference>
<dbReference type="SUPFAM" id="SSF51445">
    <property type="entry name" value="(Trans)glycosidases"/>
    <property type="match status" value="1"/>
</dbReference>
<feature type="domain" description="LamG-like jellyroll fold" evidence="3">
    <location>
        <begin position="525"/>
        <end position="657"/>
    </location>
</feature>
<dbReference type="Pfam" id="PF17963">
    <property type="entry name" value="Big_9"/>
    <property type="match status" value="1"/>
</dbReference>
<dbReference type="Proteomes" id="UP000477311">
    <property type="component" value="Unassembled WGS sequence"/>
</dbReference>
<dbReference type="PANTHER" id="PTHR34154:SF3">
    <property type="entry name" value="ALKALI-SENSITIVE LINKAGE PROTEIN 1"/>
    <property type="match status" value="1"/>
</dbReference>
<dbReference type="InterPro" id="IPR013320">
    <property type="entry name" value="ConA-like_dom_sf"/>
</dbReference>
<dbReference type="GO" id="GO:0016020">
    <property type="term" value="C:membrane"/>
    <property type="evidence" value="ECO:0007669"/>
    <property type="project" value="InterPro"/>
</dbReference>
<dbReference type="RefSeq" id="WP_165105815.1">
    <property type="nucleotide sequence ID" value="NZ_JAAKYA010000015.1"/>
</dbReference>
<dbReference type="Gene3D" id="2.60.40.10">
    <property type="entry name" value="Immunoglobulins"/>
    <property type="match status" value="1"/>
</dbReference>
<dbReference type="InterPro" id="IPR053183">
    <property type="entry name" value="ASL1"/>
</dbReference>
<evidence type="ECO:0000313" key="5">
    <source>
        <dbReference type="Proteomes" id="UP000477311"/>
    </source>
</evidence>
<dbReference type="InterPro" id="IPR013425">
    <property type="entry name" value="Autotrns_rpt"/>
</dbReference>
<dbReference type="InterPro" id="IPR024655">
    <property type="entry name" value="Asl1_glyco_hydro_catalytic"/>
</dbReference>
<accession>A0A6M1RLB3</accession>
<evidence type="ECO:0000259" key="3">
    <source>
        <dbReference type="SMART" id="SM00560"/>
    </source>
</evidence>
<comment type="caution">
    <text evidence="4">The sequence shown here is derived from an EMBL/GenBank/DDBJ whole genome shotgun (WGS) entry which is preliminary data.</text>
</comment>
<dbReference type="Pfam" id="PF13385">
    <property type="entry name" value="Laminin_G_3"/>
    <property type="match status" value="1"/>
</dbReference>
<protein>
    <recommendedName>
        <fullName evidence="3">LamG-like jellyroll fold domain-containing protein</fullName>
    </recommendedName>
</protein>
<dbReference type="SUPFAM" id="SSF49313">
    <property type="entry name" value="Cadherin-like"/>
    <property type="match status" value="1"/>
</dbReference>
<dbReference type="Gene3D" id="3.20.20.80">
    <property type="entry name" value="Glycosidases"/>
    <property type="match status" value="1"/>
</dbReference>
<dbReference type="Gene3D" id="2.60.120.200">
    <property type="match status" value="1"/>
</dbReference>
<dbReference type="InterPro" id="IPR017853">
    <property type="entry name" value="GH"/>
</dbReference>
<dbReference type="PANTHER" id="PTHR34154">
    <property type="entry name" value="ALKALI-SENSITIVE LINKAGE PROTEIN 1"/>
    <property type="match status" value="1"/>
</dbReference>
<dbReference type="NCBIfam" id="TIGR02601">
    <property type="entry name" value="autotrns_rpt"/>
    <property type="match status" value="1"/>
</dbReference>
<name>A0A6M1RLB3_9BACT</name>
<dbReference type="Pfam" id="PF11790">
    <property type="entry name" value="Glyco_hydro_cc"/>
    <property type="match status" value="1"/>
</dbReference>
<evidence type="ECO:0000256" key="2">
    <source>
        <dbReference type="ARBA" id="ARBA00023157"/>
    </source>
</evidence>
<dbReference type="InterPro" id="IPR013783">
    <property type="entry name" value="Ig-like_fold"/>
</dbReference>
<evidence type="ECO:0000256" key="1">
    <source>
        <dbReference type="ARBA" id="ARBA00022729"/>
    </source>
</evidence>
<dbReference type="InterPro" id="IPR006558">
    <property type="entry name" value="LamG-like"/>
</dbReference>
<keyword evidence="1" id="KW-0732">Signal</keyword>
<sequence>MSARLGLRTGRSLARWGWGWLVGLLPALQLVAQDLVLEGGVPTYAGLTNVFVVVTGRCELRLTGAPQPLPGSTVSLDSPDAYLVFTSIRPSVVATTLLSRVQIARAAAVVGGNCRVVPYGDGTVIVPHGTSFRPLTLYSGPHFTGASTSLTSYVYFRGAGLGSWLGAVQSFRLKRGYAVTLAEREDGTGFSRNYVAADGDVEMGLLPPELSDRVRFVYVIPWRWTSKKGIAGDIESGLNVGWKYNWNLNRNSTADLEYVPIKQNRWWPGLNQDWRARGSVHLLGFNEPDRPDQANLSVADALAAWPELLATGLRVGSPAPSDGGRNSWLYPFLQQADAAGLRVDFVAVHYYWCYNPADPAGAANQFYNFLKATYDQVKRPIWITEWNNGANWTSCADPTFAQQQACIAAMIQMLEDTPWVERYALYNWVEDVRRVKWDDGSLTPAGVTYRDQPSRIGYLQTGFDPGTRGIAQFSMDGHVRDESGHGNHGVTTGSPVFTNGVRGRALVFDGVQTRVSLPPGIARSSGFSFAAWVYWRGGANWQRIFDFGNSTTQYMFLTPRSSAGTLRFGLRNGDTTQFVETSALPVNRWTHVAVTLSATSAQLYVNGVRVATATTSITPAQFQPRYNFLGRSQWPADPHFSGILDEVLITDYVMTADQIARLLTNQPPQFTNQVFDLGTAVGGQPFSATLAGTAWDPDPGDTLVGFRKTAGPDWVQVALNGQITGTPPSDAAGPQYVTVRVTDAAGLNAFAVGIIQVRPTQASGRWVADSDGLWSDPSRWEGGRIAAGPGQTADFSTLNITAPRTVWLDTPQIIGTLRFGDLSGAQGWTLAGTNDATLTLDSGTSESPRLYVTNFVTLAVPLAGTNGWARIGPGTLILAGDNRCTGTAYLDTGSTTASDGIVRAAHPGALTTLQRLTLRNNNSGSSMLELDGAQGSIVVPGSMLIHCRNHSGAAVRNVSGTNLLSGPIYLEVGGNRVVFESGAGLLRVLGPIQYIGSLTGGRDVVFSGSGDHWVTGSIRAATNGAPIGLIKIGTGTLTLGGTHSYTNTTQVLGGTLWVTGTLGSGPVTVGAGAVLGGTGTIPGPVRIQSGGTCAPGVDGAGRLTVRDVDFQPGSVLRIGLDPLQATQAVLRVLGSVTGTAALTITNLSGQPGAFQPGQVFTWLEAVNPSVQWSAISLPPLPPGLGWNTNLLSQGGLEVVRVPVGERPRLNFGWEPSAGQGRLTWPDPYRGWLLETNATDVTDPAGWFVVPGSAFTNAWPWPAGPGPVFYRLRAP</sequence>
<dbReference type="InterPro" id="IPR015919">
    <property type="entry name" value="Cadherin-like_sf"/>
</dbReference>
<dbReference type="SUPFAM" id="SSF51126">
    <property type="entry name" value="Pectin lyase-like"/>
    <property type="match status" value="1"/>
</dbReference>
<dbReference type="EMBL" id="JAAKYA010000015">
    <property type="protein sequence ID" value="NGO38379.1"/>
    <property type="molecule type" value="Genomic_DNA"/>
</dbReference>
<keyword evidence="2" id="KW-1015">Disulfide bond</keyword>
<proteinExistence type="predicted"/>
<keyword evidence="5" id="KW-1185">Reference proteome</keyword>